<name>A0AAN7EK16_QUERU</name>
<dbReference type="PANTHER" id="PTHR11017:SF527">
    <property type="entry name" value="TMV RESISTANCE PROTEIN N-LIKE"/>
    <property type="match status" value="1"/>
</dbReference>
<evidence type="ECO:0000256" key="2">
    <source>
        <dbReference type="ARBA" id="ARBA00022614"/>
    </source>
</evidence>
<keyword evidence="6" id="KW-0520">NAD</keyword>
<dbReference type="FunFam" id="3.40.50.10140:FF:000007">
    <property type="entry name" value="Disease resistance protein (TIR-NBS-LRR class)"/>
    <property type="match status" value="1"/>
</dbReference>
<dbReference type="PROSITE" id="PS50104">
    <property type="entry name" value="TIR"/>
    <property type="match status" value="1"/>
</dbReference>
<dbReference type="EC" id="3.2.2.6" evidence="1"/>
<proteinExistence type="predicted"/>
<dbReference type="Proteomes" id="UP001324115">
    <property type="component" value="Unassembled WGS sequence"/>
</dbReference>
<evidence type="ECO:0000259" key="8">
    <source>
        <dbReference type="PROSITE" id="PS50104"/>
    </source>
</evidence>
<evidence type="ECO:0000256" key="4">
    <source>
        <dbReference type="ARBA" id="ARBA00022801"/>
    </source>
</evidence>
<evidence type="ECO:0000256" key="6">
    <source>
        <dbReference type="ARBA" id="ARBA00023027"/>
    </source>
</evidence>
<dbReference type="InterPro" id="IPR058192">
    <property type="entry name" value="WHD_ROQ1-like"/>
</dbReference>
<keyword evidence="10" id="KW-1185">Reference proteome</keyword>
<dbReference type="SMART" id="SM00369">
    <property type="entry name" value="LRR_TYP"/>
    <property type="match status" value="3"/>
</dbReference>
<dbReference type="GO" id="GO:0043531">
    <property type="term" value="F:ADP binding"/>
    <property type="evidence" value="ECO:0007669"/>
    <property type="project" value="InterPro"/>
</dbReference>
<accession>A0AAN7EK16</accession>
<dbReference type="Gene3D" id="3.80.10.10">
    <property type="entry name" value="Ribonuclease Inhibitor"/>
    <property type="match status" value="2"/>
</dbReference>
<organism evidence="9 10">
    <name type="scientific">Quercus rubra</name>
    <name type="common">Northern red oak</name>
    <name type="synonym">Quercus borealis</name>
    <dbReference type="NCBI Taxonomy" id="3512"/>
    <lineage>
        <taxon>Eukaryota</taxon>
        <taxon>Viridiplantae</taxon>
        <taxon>Streptophyta</taxon>
        <taxon>Embryophyta</taxon>
        <taxon>Tracheophyta</taxon>
        <taxon>Spermatophyta</taxon>
        <taxon>Magnoliopsida</taxon>
        <taxon>eudicotyledons</taxon>
        <taxon>Gunneridae</taxon>
        <taxon>Pentapetalae</taxon>
        <taxon>rosids</taxon>
        <taxon>fabids</taxon>
        <taxon>Fagales</taxon>
        <taxon>Fagaceae</taxon>
        <taxon>Quercus</taxon>
    </lineage>
</organism>
<dbReference type="InterPro" id="IPR003591">
    <property type="entry name" value="Leu-rich_rpt_typical-subtyp"/>
</dbReference>
<keyword evidence="2" id="KW-0433">Leucine-rich repeat</keyword>
<dbReference type="PROSITE" id="PS51450">
    <property type="entry name" value="LRR"/>
    <property type="match status" value="2"/>
</dbReference>
<dbReference type="GO" id="GO:0006952">
    <property type="term" value="P:defense response"/>
    <property type="evidence" value="ECO:0007669"/>
    <property type="project" value="InterPro"/>
</dbReference>
<dbReference type="InterPro" id="IPR032675">
    <property type="entry name" value="LRR_dom_sf"/>
</dbReference>
<dbReference type="Gene3D" id="3.40.50.10140">
    <property type="entry name" value="Toll/interleukin-1 receptor homology (TIR) domain"/>
    <property type="match status" value="1"/>
</dbReference>
<keyword evidence="5" id="KW-0611">Plant defense</keyword>
<dbReference type="Pfam" id="PF01582">
    <property type="entry name" value="TIR"/>
    <property type="match status" value="1"/>
</dbReference>
<gene>
    <name evidence="9" type="ORF">RGQ29_031324</name>
</gene>
<evidence type="ECO:0000256" key="5">
    <source>
        <dbReference type="ARBA" id="ARBA00022821"/>
    </source>
</evidence>
<dbReference type="SUPFAM" id="SSF52200">
    <property type="entry name" value="Toll/Interleukin receptor TIR domain"/>
    <property type="match status" value="1"/>
</dbReference>
<dbReference type="GO" id="GO:0007165">
    <property type="term" value="P:signal transduction"/>
    <property type="evidence" value="ECO:0007669"/>
    <property type="project" value="InterPro"/>
</dbReference>
<dbReference type="GO" id="GO:0061809">
    <property type="term" value="F:NAD+ nucleosidase activity, cyclic ADP-ribose generating"/>
    <property type="evidence" value="ECO:0007669"/>
    <property type="project" value="UniProtKB-EC"/>
</dbReference>
<dbReference type="InterPro" id="IPR001611">
    <property type="entry name" value="Leu-rich_rpt"/>
</dbReference>
<dbReference type="PANTHER" id="PTHR11017">
    <property type="entry name" value="LEUCINE-RICH REPEAT-CONTAINING PROTEIN"/>
    <property type="match status" value="1"/>
</dbReference>
<evidence type="ECO:0000256" key="7">
    <source>
        <dbReference type="ARBA" id="ARBA00047304"/>
    </source>
</evidence>
<dbReference type="AlphaFoldDB" id="A0AAN7EK16"/>
<dbReference type="PRINTS" id="PR00364">
    <property type="entry name" value="DISEASERSIST"/>
</dbReference>
<dbReference type="InterPro" id="IPR000157">
    <property type="entry name" value="TIR_dom"/>
</dbReference>
<dbReference type="SUPFAM" id="SSF52058">
    <property type="entry name" value="L domain-like"/>
    <property type="match status" value="1"/>
</dbReference>
<dbReference type="InterPro" id="IPR045344">
    <property type="entry name" value="C-JID"/>
</dbReference>
<keyword evidence="4" id="KW-0378">Hydrolase</keyword>
<dbReference type="InterPro" id="IPR035897">
    <property type="entry name" value="Toll_tir_struct_dom_sf"/>
</dbReference>
<keyword evidence="3" id="KW-0677">Repeat</keyword>
<dbReference type="Pfam" id="PF20160">
    <property type="entry name" value="C-JID"/>
    <property type="match status" value="1"/>
</dbReference>
<comment type="caution">
    <text evidence="9">The sequence shown here is derived from an EMBL/GenBank/DDBJ whole genome shotgun (WGS) entry which is preliminary data.</text>
</comment>
<dbReference type="Pfam" id="PF23282">
    <property type="entry name" value="WHD_ROQ1"/>
    <property type="match status" value="1"/>
</dbReference>
<feature type="domain" description="TIR" evidence="8">
    <location>
        <begin position="20"/>
        <end position="186"/>
    </location>
</feature>
<dbReference type="Gene3D" id="1.10.8.430">
    <property type="entry name" value="Helical domain of apoptotic protease-activating factors"/>
    <property type="match status" value="1"/>
</dbReference>
<evidence type="ECO:0000313" key="9">
    <source>
        <dbReference type="EMBL" id="KAK4573311.1"/>
    </source>
</evidence>
<dbReference type="Gene3D" id="3.40.50.300">
    <property type="entry name" value="P-loop containing nucleotide triphosphate hydrolases"/>
    <property type="match status" value="1"/>
</dbReference>
<dbReference type="Pfam" id="PF23286">
    <property type="entry name" value="LRR_13"/>
    <property type="match status" value="1"/>
</dbReference>
<dbReference type="InterPro" id="IPR058546">
    <property type="entry name" value="RPS4B/Roq1-like_LRR"/>
</dbReference>
<dbReference type="SMART" id="SM00255">
    <property type="entry name" value="TIR"/>
    <property type="match status" value="1"/>
</dbReference>
<dbReference type="InterPro" id="IPR042197">
    <property type="entry name" value="Apaf_helical"/>
</dbReference>
<dbReference type="EMBL" id="JAXUIC010000009">
    <property type="protein sequence ID" value="KAK4573311.1"/>
    <property type="molecule type" value="Genomic_DNA"/>
</dbReference>
<dbReference type="InterPro" id="IPR002182">
    <property type="entry name" value="NB-ARC"/>
</dbReference>
<dbReference type="InterPro" id="IPR011713">
    <property type="entry name" value="Leu-rich_rpt_3"/>
</dbReference>
<evidence type="ECO:0000313" key="10">
    <source>
        <dbReference type="Proteomes" id="UP001324115"/>
    </source>
</evidence>
<reference evidence="9 10" key="1">
    <citation type="journal article" date="2023" name="G3 (Bethesda)">
        <title>A haplotype-resolved chromosome-scale genome for Quercus rubra L. provides insights into the genetics of adaptive traits for red oak species.</title>
        <authorList>
            <person name="Kapoor B."/>
            <person name="Jenkins J."/>
            <person name="Schmutz J."/>
            <person name="Zhebentyayeva T."/>
            <person name="Kuelheim C."/>
            <person name="Coggeshall M."/>
            <person name="Heim C."/>
            <person name="Lasky J.R."/>
            <person name="Leites L."/>
            <person name="Islam-Faridi N."/>
            <person name="Romero-Severson J."/>
            <person name="DeLeo V.L."/>
            <person name="Lucas S.M."/>
            <person name="Lazic D."/>
            <person name="Gailing O."/>
            <person name="Carlson J."/>
            <person name="Staton M."/>
        </authorList>
    </citation>
    <scope>NUCLEOTIDE SEQUENCE [LARGE SCALE GENOMIC DNA]</scope>
    <source>
        <strain evidence="9">Pseudo-F2</strain>
    </source>
</reference>
<dbReference type="SUPFAM" id="SSF52540">
    <property type="entry name" value="P-loop containing nucleoside triphosphate hydrolases"/>
    <property type="match status" value="1"/>
</dbReference>
<comment type="catalytic activity">
    <reaction evidence="7">
        <text>NAD(+) + H2O = ADP-D-ribose + nicotinamide + H(+)</text>
        <dbReference type="Rhea" id="RHEA:16301"/>
        <dbReference type="ChEBI" id="CHEBI:15377"/>
        <dbReference type="ChEBI" id="CHEBI:15378"/>
        <dbReference type="ChEBI" id="CHEBI:17154"/>
        <dbReference type="ChEBI" id="CHEBI:57540"/>
        <dbReference type="ChEBI" id="CHEBI:57967"/>
        <dbReference type="EC" id="3.2.2.6"/>
    </reaction>
    <physiologicalReaction direction="left-to-right" evidence="7">
        <dbReference type="Rhea" id="RHEA:16302"/>
    </physiologicalReaction>
</comment>
<dbReference type="InterPro" id="IPR044974">
    <property type="entry name" value="Disease_R_plants"/>
</dbReference>
<evidence type="ECO:0000256" key="1">
    <source>
        <dbReference type="ARBA" id="ARBA00011982"/>
    </source>
</evidence>
<evidence type="ECO:0000256" key="3">
    <source>
        <dbReference type="ARBA" id="ARBA00022737"/>
    </source>
</evidence>
<protein>
    <recommendedName>
        <fullName evidence="1">ADP-ribosyl cyclase/cyclic ADP-ribose hydrolase</fullName>
        <ecNumber evidence="1">3.2.2.6</ecNumber>
    </recommendedName>
</protein>
<dbReference type="Pfam" id="PF07725">
    <property type="entry name" value="LRR_3"/>
    <property type="match status" value="1"/>
</dbReference>
<dbReference type="InterPro" id="IPR027417">
    <property type="entry name" value="P-loop_NTPase"/>
</dbReference>
<sequence length="1160" mass="132364">MSTQGASPLTSSSSSSSRRWIYDVFLSFRGKDTRNSFTDHLYAALQRSGIFTFRDNERLERGKSISPELVKAIEESRFAIIILSRNYASSTWCLDELAKIIQCMKEMEMTVLPIFYGVDPSDVRKQMGSFAQAFAEHEERLKENTKNVQTWRSALSEVANLSGWHLQDRLEAEVIEDIVKVIFNKLGYAFLVDTKGLVGITSRVEKLMSHIALEPNKVRIIGIWGTGGMGKTTLARVVYNMISKQFEACSFIANVREVNEKHGILQLQQTLLNDLLILRDMNVKDVDNGILMIKNRLRHKKILLVLDDVNELGQLNKLVAENSWFGLGSRVIITTRDVQLLTTHKVDGIYEIEGLSYDEAFHLFNSKAFDKEHPTEDYLELSQAFIHYANGLPLAIEVFGSFLYNKSTYEWKSELDRLKEYPEGKILNVLQLSFDGLQETEKEIFLHIAFFLNYINQETIIAILDRLQLYSKIGLRVLIDKSLIKLQDNQLWMHDLLQEMGRDIVRKECPKDPGKRSRLWLYKDIDNVLTKNTGTETIQGIVLKLPEPKEAHWDPESFSKMHHLKFLIIGNFRLSHDPKHLPNGLGFLDWSEYPSKSLPASFQPNELIELHMCCSNIERLWKGTKSCEMLKFIKLNRSLKFFETPDFTKIPILEKLVLEDCINLHKIHPSIGVHKKLTLLNLKGCKNLRNLPRKFEMESLEILILSECSNLKRIPEFGENMEHVTTLHLDGTAITKLPTSIRNLSGLASLNVRDCKNLMSLPSTYFNMTWLEDLNLCGCSKLLENLGSAKSVDVNGQVASSNAIFETLKKIAFGGFQLLPFYPMSRSFDSMGLLLSSLFGLSSLTELNVSNCNLKEIPNDIGCMFSLENLDLSGNNFGCLPESISQLSNLKCLWVDNCMSLQSFPKLPLNIGVIFGFGCSSLESLPDQLRLNSSFKPELALSSCNKLADNQGFIDLFFAVIKKSPQGLSPNYGIKGYATVFPGSEMPEWFSHQCIGDEVNIMEPFSHLRNDWIGIAVCVVFCTLPHHQIQIDYPIFCRLIVNRKEIYFVPGKMVALSDHIWLFYLLPEYFEEEEEKKEFRKSLWECAANGFREIGIKVYNNELSLVKKCGLRVIYKKDIEDLNNAMAQCSNNNIIPYKGFDVPHHNFNNSTMIVEVNKND</sequence>
<dbReference type="Pfam" id="PF00931">
    <property type="entry name" value="NB-ARC"/>
    <property type="match status" value="1"/>
</dbReference>